<dbReference type="PANTHER" id="PTHR35400:SF3">
    <property type="entry name" value="SLL1072 PROTEIN"/>
    <property type="match status" value="1"/>
</dbReference>
<proteinExistence type="predicted"/>
<dbReference type="SUPFAM" id="SSF52980">
    <property type="entry name" value="Restriction endonuclease-like"/>
    <property type="match status" value="1"/>
</dbReference>
<accession>A0A101JLX6</accession>
<dbReference type="OrthoDB" id="9799703at2"/>
<feature type="domain" description="Putative restriction endonuclease" evidence="1">
    <location>
        <begin position="16"/>
        <end position="171"/>
    </location>
</feature>
<evidence type="ECO:0000313" key="3">
    <source>
        <dbReference type="Proteomes" id="UP000053244"/>
    </source>
</evidence>
<dbReference type="PANTHER" id="PTHR35400">
    <property type="entry name" value="SLR1083 PROTEIN"/>
    <property type="match status" value="1"/>
</dbReference>
<dbReference type="Proteomes" id="UP000053244">
    <property type="component" value="Unassembled WGS sequence"/>
</dbReference>
<gene>
    <name evidence="2" type="ORF">ADL15_29870</name>
</gene>
<reference evidence="2 3" key="1">
    <citation type="submission" date="2015-10" db="EMBL/GenBank/DDBJ databases">
        <authorList>
            <person name="Gilbert D.G."/>
        </authorList>
    </citation>
    <scope>NUCLEOTIDE SEQUENCE [LARGE SCALE GENOMIC DNA]</scope>
    <source>
        <strain evidence="2 3">NRRL B-16712</strain>
    </source>
</reference>
<dbReference type="RefSeq" id="WP_067698143.1">
    <property type="nucleotide sequence ID" value="NZ_LLZH01000282.1"/>
</dbReference>
<evidence type="ECO:0000313" key="2">
    <source>
        <dbReference type="EMBL" id="KUL29088.1"/>
    </source>
</evidence>
<dbReference type="CDD" id="cd06260">
    <property type="entry name" value="DUF820-like"/>
    <property type="match status" value="1"/>
</dbReference>
<comment type="caution">
    <text evidence="2">The sequence shown here is derived from an EMBL/GenBank/DDBJ whole genome shotgun (WGS) entry which is preliminary data.</text>
</comment>
<dbReference type="Pfam" id="PF05685">
    <property type="entry name" value="Uma2"/>
    <property type="match status" value="1"/>
</dbReference>
<dbReference type="InterPro" id="IPR011335">
    <property type="entry name" value="Restrct_endonuc-II-like"/>
</dbReference>
<sequence length="184" mass="19433">MTSALFPAARPLTESEFLALGETPERVELFDGGLHVTVAPGVLHQHVTGELKLALHRGAGQAGHHVLGAVNVRLRPGRITVPDLVVTTGLDFGELVVDSAAVRLVGEVLSPASATIDRVLKAHYYAAAGIPWYLLAEPDTGTLWLHTLAGGRYTEYASAEPGELLRLTDPVAVTIDPAELLPPG</sequence>
<dbReference type="AlphaFoldDB" id="A0A101JLX6"/>
<dbReference type="InterPro" id="IPR012296">
    <property type="entry name" value="Nuclease_put_TT1808"/>
</dbReference>
<protein>
    <recommendedName>
        <fullName evidence="1">Putative restriction endonuclease domain-containing protein</fullName>
    </recommendedName>
</protein>
<keyword evidence="3" id="KW-1185">Reference proteome</keyword>
<dbReference type="Gene3D" id="3.90.1570.10">
    <property type="entry name" value="tt1808, chain A"/>
    <property type="match status" value="1"/>
</dbReference>
<dbReference type="InterPro" id="IPR008538">
    <property type="entry name" value="Uma2"/>
</dbReference>
<organism evidence="2 3">
    <name type="scientific">Actinoplanes awajinensis subsp. mycoplanecinus</name>
    <dbReference type="NCBI Taxonomy" id="135947"/>
    <lineage>
        <taxon>Bacteria</taxon>
        <taxon>Bacillati</taxon>
        <taxon>Actinomycetota</taxon>
        <taxon>Actinomycetes</taxon>
        <taxon>Micromonosporales</taxon>
        <taxon>Micromonosporaceae</taxon>
        <taxon>Actinoplanes</taxon>
    </lineage>
</organism>
<name>A0A101JLX6_9ACTN</name>
<dbReference type="EMBL" id="LLZH01000282">
    <property type="protein sequence ID" value="KUL29088.1"/>
    <property type="molecule type" value="Genomic_DNA"/>
</dbReference>
<evidence type="ECO:0000259" key="1">
    <source>
        <dbReference type="Pfam" id="PF05685"/>
    </source>
</evidence>